<evidence type="ECO:0000256" key="4">
    <source>
        <dbReference type="SAM" id="MobiDB-lite"/>
    </source>
</evidence>
<dbReference type="PROSITE" id="PS50102">
    <property type="entry name" value="RRM"/>
    <property type="match status" value="2"/>
</dbReference>
<feature type="domain" description="RRM" evidence="5">
    <location>
        <begin position="62"/>
        <end position="144"/>
    </location>
</feature>
<protein>
    <recommendedName>
        <fullName evidence="5">RRM domain-containing protein</fullName>
    </recommendedName>
</protein>
<dbReference type="GO" id="GO:0003723">
    <property type="term" value="F:RNA binding"/>
    <property type="evidence" value="ECO:0007669"/>
    <property type="project" value="UniProtKB-UniRule"/>
</dbReference>
<sequence>MPQKIFSNPRLWPSRSDIPHAVSNIHHRPILPPQNQHQDRVMLGPDTTLQPRQREDRLPHDASVFVGSLPSNVDQNDLTRMLMDHLSEHTEIKNIKVVRDSKGGVCAFVQCENAASATRLIQTLHSTAPKPFLGRTLRYEPARAFRTLLVSYRVPTQSVRHPPFEKTPVEVHVVEMEWELPHAIRICRQKNSRFHSISYNVEAIEAEKACNSQGSAIPSNDHVLFMNPLKFNEEALEKMASYFGKLESFLSLRDSNAGGNITIIFVVTAGAQSLFLEQVGPEHIQMNFPVPHNAPRSPNMDPLCWEIKWEHRDDCVSALMTLRRIPHLTVTWAHQPSIAAVPAFAHRHNLHVGFPLHAAGRLPQHLIHGALQDSSKSIHATPFPRQRNSPSAPVDQTRPECADAESAASLTETPRLDETEVTRQQTQTPISDSPMSTSNSMLLRTADANPALGTNSIDTFHQGDTQDLLYMPDTPSLDISSVTPITPGSQYPITPKTLASSDSPQGDFHQSGDVFTEHCEPQHHEKITDPTTLFVGGLELFGPGAWNEEKLTSFFSRFGGLESVKVVRPINSCAGFAFVKFDNVEGPARAVSEEHNRVYEGRTMRVQLRECNPTRNNWRPSRGRGRLFHNPIPFQRRFLRHGLERPIPNKGNDEAVFVTNDFGSNHLSLPSLTSLPETGTLSGPQTLDVHGVAATSFSPTLPPAEVSQTETYREWYDELDSPTHTPAPSSLGSSASATGVPLSNPAYHAAYPNAPFYPPVPWAHPSMLPGGYQVPYFGPYPPPYNPHPTHGQRLITPPASEASGPSSSRPTWPHSGIYPQPYMTYPIFPFRQTTEPTALLHGNQQAPLIPTGFMQNEQGTLIAVYQPEALDQYLTAAAAGSSPPVPHLINAPRFGAPPTLPVHHAVYDANNQSSATTTEPQASTQHRARSHAMFPFTSAPQPLNYRRSSNPLRGYDGTGHNPAPVPLYRRQGAKLDFTPSQQQSHWNGTMPSLQQPRSHGPGGNTHYPGPSP</sequence>
<dbReference type="EMBL" id="NHTK01001338">
    <property type="protein sequence ID" value="PPR00029.1"/>
    <property type="molecule type" value="Genomic_DNA"/>
</dbReference>
<dbReference type="InterPro" id="IPR035979">
    <property type="entry name" value="RBD_domain_sf"/>
</dbReference>
<dbReference type="AlphaFoldDB" id="A0A409YAK4"/>
<evidence type="ECO:0000259" key="5">
    <source>
        <dbReference type="PROSITE" id="PS50102"/>
    </source>
</evidence>
<dbReference type="InParanoid" id="A0A409YAK4"/>
<reference evidence="6 7" key="1">
    <citation type="journal article" date="2018" name="Evol. Lett.">
        <title>Horizontal gene cluster transfer increased hallucinogenic mushroom diversity.</title>
        <authorList>
            <person name="Reynolds H.T."/>
            <person name="Vijayakumar V."/>
            <person name="Gluck-Thaler E."/>
            <person name="Korotkin H.B."/>
            <person name="Matheny P.B."/>
            <person name="Slot J.C."/>
        </authorList>
    </citation>
    <scope>NUCLEOTIDE SEQUENCE [LARGE SCALE GENOMIC DNA]</scope>
    <source>
        <strain evidence="6 7">2629</strain>
    </source>
</reference>
<keyword evidence="2 3" id="KW-0694">RNA-binding</keyword>
<name>A0A409YAK4_9AGAR</name>
<dbReference type="InterPro" id="IPR012677">
    <property type="entry name" value="Nucleotide-bd_a/b_plait_sf"/>
</dbReference>
<dbReference type="STRING" id="181874.A0A409YAK4"/>
<feature type="region of interest" description="Disordered" evidence="4">
    <location>
        <begin position="783"/>
        <end position="813"/>
    </location>
</feature>
<feature type="region of interest" description="Disordered" evidence="4">
    <location>
        <begin position="934"/>
        <end position="1012"/>
    </location>
</feature>
<dbReference type="SUPFAM" id="SSF54928">
    <property type="entry name" value="RNA-binding domain, RBD"/>
    <property type="match status" value="2"/>
</dbReference>
<keyword evidence="1" id="KW-0677">Repeat</keyword>
<dbReference type="PANTHER" id="PTHR24012">
    <property type="entry name" value="RNA BINDING PROTEIN"/>
    <property type="match status" value="1"/>
</dbReference>
<feature type="compositionally biased region" description="Polar residues" evidence="4">
    <location>
        <begin position="978"/>
        <end position="997"/>
    </location>
</feature>
<dbReference type="CDD" id="cd00590">
    <property type="entry name" value="RRM_SF"/>
    <property type="match status" value="1"/>
</dbReference>
<dbReference type="SMART" id="SM00360">
    <property type="entry name" value="RRM"/>
    <property type="match status" value="2"/>
</dbReference>
<dbReference type="Gene3D" id="3.30.70.330">
    <property type="match status" value="2"/>
</dbReference>
<evidence type="ECO:0000256" key="1">
    <source>
        <dbReference type="ARBA" id="ARBA00022737"/>
    </source>
</evidence>
<organism evidence="6 7">
    <name type="scientific">Panaeolus cyanescens</name>
    <dbReference type="NCBI Taxonomy" id="181874"/>
    <lineage>
        <taxon>Eukaryota</taxon>
        <taxon>Fungi</taxon>
        <taxon>Dikarya</taxon>
        <taxon>Basidiomycota</taxon>
        <taxon>Agaricomycotina</taxon>
        <taxon>Agaricomycetes</taxon>
        <taxon>Agaricomycetidae</taxon>
        <taxon>Agaricales</taxon>
        <taxon>Agaricineae</taxon>
        <taxon>Galeropsidaceae</taxon>
        <taxon>Panaeolus</taxon>
    </lineage>
</organism>
<dbReference type="InterPro" id="IPR000504">
    <property type="entry name" value="RRM_dom"/>
</dbReference>
<evidence type="ECO:0000313" key="6">
    <source>
        <dbReference type="EMBL" id="PPR00029.1"/>
    </source>
</evidence>
<feature type="region of interest" description="Disordered" evidence="4">
    <location>
        <begin position="379"/>
        <end position="438"/>
    </location>
</feature>
<evidence type="ECO:0000256" key="2">
    <source>
        <dbReference type="ARBA" id="ARBA00022884"/>
    </source>
</evidence>
<dbReference type="Pfam" id="PF00076">
    <property type="entry name" value="RRM_1"/>
    <property type="match status" value="2"/>
</dbReference>
<feature type="domain" description="RRM" evidence="5">
    <location>
        <begin position="531"/>
        <end position="611"/>
    </location>
</feature>
<proteinExistence type="predicted"/>
<dbReference type="Proteomes" id="UP000284842">
    <property type="component" value="Unassembled WGS sequence"/>
</dbReference>
<dbReference type="OrthoDB" id="410044at2759"/>
<evidence type="ECO:0000256" key="3">
    <source>
        <dbReference type="PROSITE-ProRule" id="PRU00176"/>
    </source>
</evidence>
<keyword evidence="7" id="KW-1185">Reference proteome</keyword>
<feature type="compositionally biased region" description="Low complexity" evidence="4">
    <location>
        <begin position="787"/>
        <end position="810"/>
    </location>
</feature>
<accession>A0A409YAK4</accession>
<feature type="compositionally biased region" description="Polar residues" evidence="4">
    <location>
        <begin position="422"/>
        <end position="438"/>
    </location>
</feature>
<evidence type="ECO:0000313" key="7">
    <source>
        <dbReference type="Proteomes" id="UP000284842"/>
    </source>
</evidence>
<gene>
    <name evidence="6" type="ORF">CVT24_009038</name>
</gene>
<comment type="caution">
    <text evidence="6">The sequence shown here is derived from an EMBL/GenBank/DDBJ whole genome shotgun (WGS) entry which is preliminary data.</text>
</comment>
<feature type="compositionally biased region" description="Polar residues" evidence="4">
    <location>
        <begin position="938"/>
        <end position="951"/>
    </location>
</feature>